<dbReference type="Pfam" id="PF05635">
    <property type="entry name" value="23S_rRNA_IVP"/>
    <property type="match status" value="1"/>
</dbReference>
<reference evidence="1" key="1">
    <citation type="journal article" date="2023" name="Comput. Struct. Biotechnol. J.">
        <title>Discovery of a novel marine Bacteroidetes with a rich repertoire of carbohydrate-active enzymes.</title>
        <authorList>
            <person name="Chen B."/>
            <person name="Liu G."/>
            <person name="Chen Q."/>
            <person name="Wang H."/>
            <person name="Liu L."/>
            <person name="Tang K."/>
        </authorList>
    </citation>
    <scope>NUCLEOTIDE SEQUENCE</scope>
    <source>
        <strain evidence="1">TK19036</strain>
    </source>
</reference>
<dbReference type="PANTHER" id="PTHR38471:SF2">
    <property type="entry name" value="FOUR HELIX BUNDLE PROTEIN"/>
    <property type="match status" value="1"/>
</dbReference>
<reference evidence="1" key="2">
    <citation type="journal article" date="2024" name="Antonie Van Leeuwenhoek">
        <title>Roseihalotalea indica gen. nov., sp. nov., a halophilic Bacteroidetes from mesopelagic Southwest Indian Ocean with higher carbohydrate metabolic potential.</title>
        <authorList>
            <person name="Chen B."/>
            <person name="Zhang M."/>
            <person name="Lin D."/>
            <person name="Ye J."/>
            <person name="Tang K."/>
        </authorList>
    </citation>
    <scope>NUCLEOTIDE SEQUENCE</scope>
    <source>
        <strain evidence="1">TK19036</strain>
    </source>
</reference>
<dbReference type="AlphaFoldDB" id="A0AA49GS31"/>
<dbReference type="NCBIfam" id="NF008912">
    <property type="entry name" value="PRK12275.1-6"/>
    <property type="match status" value="1"/>
</dbReference>
<dbReference type="Gene3D" id="1.20.1440.60">
    <property type="entry name" value="23S rRNA-intervening sequence"/>
    <property type="match status" value="1"/>
</dbReference>
<dbReference type="PANTHER" id="PTHR38471">
    <property type="entry name" value="FOUR HELIX BUNDLE PROTEIN"/>
    <property type="match status" value="1"/>
</dbReference>
<sequence length="95" mass="10839">MGKKVDRFEELEVWQESTELAVTLYKHLKNCKDFGMRDQMQRAAVSIASNIAEGFDRQSQKEFIQFLYIARGSCAEVRTQLHIAAKVGILQSTEA</sequence>
<name>A0AA49GS31_9BACT</name>
<dbReference type="NCBIfam" id="TIGR02436">
    <property type="entry name" value="four helix bundle protein"/>
    <property type="match status" value="1"/>
</dbReference>
<dbReference type="InterPro" id="IPR012657">
    <property type="entry name" value="23S_rRNA-intervening_sequence"/>
</dbReference>
<evidence type="ECO:0000313" key="1">
    <source>
        <dbReference type="EMBL" id="WKN38899.1"/>
    </source>
</evidence>
<protein>
    <submittedName>
        <fullName evidence="1">Four helix bundle protein</fullName>
    </submittedName>
</protein>
<dbReference type="SUPFAM" id="SSF158446">
    <property type="entry name" value="IVS-encoded protein-like"/>
    <property type="match status" value="1"/>
</dbReference>
<dbReference type="CDD" id="cd16377">
    <property type="entry name" value="23S_rRNA_IVP_like"/>
    <property type="match status" value="1"/>
</dbReference>
<proteinExistence type="predicted"/>
<dbReference type="EMBL" id="CP120682">
    <property type="protein sequence ID" value="WKN38899.1"/>
    <property type="molecule type" value="Genomic_DNA"/>
</dbReference>
<accession>A0AA49GS31</accession>
<dbReference type="InterPro" id="IPR036583">
    <property type="entry name" value="23S_rRNA_IVS_sf"/>
</dbReference>
<gene>
    <name evidence="1" type="ORF">K4G66_09305</name>
</gene>
<organism evidence="1">
    <name type="scientific">Roseihalotalea indica</name>
    <dbReference type="NCBI Taxonomy" id="2867963"/>
    <lineage>
        <taxon>Bacteria</taxon>
        <taxon>Pseudomonadati</taxon>
        <taxon>Bacteroidota</taxon>
        <taxon>Cytophagia</taxon>
        <taxon>Cytophagales</taxon>
        <taxon>Catalimonadaceae</taxon>
        <taxon>Roseihalotalea</taxon>
    </lineage>
</organism>